<protein>
    <submittedName>
        <fullName evidence="1">Uncharacterized protein</fullName>
    </submittedName>
</protein>
<sequence length="158" mass="16323">MAYVFLALALVIMAASSMDGLRVIQRQNLPSPLVSTTETAQAWLAYKAALLLYLENHPATRSSVPLSALTLGSNAALVTAAQNSITGTGQSVSVIAWMPMEAADISRAILLANGDLSLGTARSGHWFTPASGDMGALPVAVPDGDAVSYISLSGTGYQ</sequence>
<dbReference type="RefSeq" id="WP_062106778.1">
    <property type="nucleotide sequence ID" value="NZ_LHZR01000094.1"/>
</dbReference>
<dbReference type="OrthoDB" id="7225969at2"/>
<evidence type="ECO:0000313" key="2">
    <source>
        <dbReference type="Proteomes" id="UP000075636"/>
    </source>
</evidence>
<dbReference type="PATRIC" id="fig|318683.6.peg.1922"/>
<accession>A0A149TLD4</accession>
<dbReference type="EMBL" id="LHZR01000094">
    <property type="protein sequence ID" value="KXV49534.1"/>
    <property type="molecule type" value="Genomic_DNA"/>
</dbReference>
<name>A0A149TLD4_9PROT</name>
<gene>
    <name evidence="1" type="ORF">AD945_04225</name>
</gene>
<dbReference type="Pfam" id="PF07419">
    <property type="entry name" value="PilM"/>
    <property type="match status" value="1"/>
</dbReference>
<dbReference type="Proteomes" id="UP000075636">
    <property type="component" value="Unassembled WGS sequence"/>
</dbReference>
<organism evidence="1 2">
    <name type="scientific">Gluconobacter albidus</name>
    <dbReference type="NCBI Taxonomy" id="318683"/>
    <lineage>
        <taxon>Bacteria</taxon>
        <taxon>Pseudomonadati</taxon>
        <taxon>Pseudomonadota</taxon>
        <taxon>Alphaproteobacteria</taxon>
        <taxon>Acetobacterales</taxon>
        <taxon>Acetobacteraceae</taxon>
        <taxon>Gluconobacter</taxon>
    </lineage>
</organism>
<comment type="caution">
    <text evidence="1">The sequence shown here is derived from an EMBL/GenBank/DDBJ whole genome shotgun (WGS) entry which is preliminary data.</text>
</comment>
<reference evidence="1 2" key="1">
    <citation type="submission" date="2015-06" db="EMBL/GenBank/DDBJ databases">
        <title>Improved classification and identification of acetic acid bacteria using matrix-assisted laser desorption/ionization time-of-flight mass spectrometry; Gluconobacter nephelii and Gluconobacter uchimurae are later heterotypic synonyms of Gluconobacter japonicus and Gluconobacter oxydans, respectively.</title>
        <authorList>
            <person name="Li L."/>
            <person name="Cleenwerck I."/>
            <person name="De Vuyst L."/>
            <person name="Vandamme P."/>
        </authorList>
    </citation>
    <scope>NUCLEOTIDE SEQUENCE [LARGE SCALE GENOMIC DNA]</scope>
    <source>
        <strain evidence="1 2">LMG 1768</strain>
    </source>
</reference>
<proteinExistence type="predicted"/>
<evidence type="ECO:0000313" key="1">
    <source>
        <dbReference type="EMBL" id="KXV49534.1"/>
    </source>
</evidence>
<dbReference type="InterPro" id="IPR009987">
    <property type="entry name" value="IM_PilM"/>
</dbReference>
<dbReference type="AlphaFoldDB" id="A0A149TLD4"/>